<feature type="transmembrane region" description="Helical" evidence="5">
    <location>
        <begin position="200"/>
        <end position="218"/>
    </location>
</feature>
<dbReference type="Proteomes" id="UP000176951">
    <property type="component" value="Unassembled WGS sequence"/>
</dbReference>
<feature type="transmembrane region" description="Helical" evidence="5">
    <location>
        <begin position="147"/>
        <end position="167"/>
    </location>
</feature>
<dbReference type="AlphaFoldDB" id="A0A1G2PW28"/>
<feature type="transmembrane region" description="Helical" evidence="5">
    <location>
        <begin position="67"/>
        <end position="86"/>
    </location>
</feature>
<evidence type="ECO:0000259" key="6">
    <source>
        <dbReference type="PROSITE" id="PS51006"/>
    </source>
</evidence>
<evidence type="ECO:0000256" key="5">
    <source>
        <dbReference type="SAM" id="Phobius"/>
    </source>
</evidence>
<protein>
    <recommendedName>
        <fullName evidence="6">PABS domain-containing protein</fullName>
    </recommendedName>
</protein>
<keyword evidence="5" id="KW-0812">Transmembrane</keyword>
<evidence type="ECO:0000256" key="3">
    <source>
        <dbReference type="ARBA" id="ARBA00023115"/>
    </source>
</evidence>
<evidence type="ECO:0000256" key="4">
    <source>
        <dbReference type="PROSITE-ProRule" id="PRU00354"/>
    </source>
</evidence>
<evidence type="ECO:0000256" key="1">
    <source>
        <dbReference type="ARBA" id="ARBA00007867"/>
    </source>
</evidence>
<dbReference type="Gene3D" id="3.40.50.150">
    <property type="entry name" value="Vaccinia Virus protein VP39"/>
    <property type="match status" value="1"/>
</dbReference>
<dbReference type="EMBL" id="MHSW01000008">
    <property type="protein sequence ID" value="OHA52527.1"/>
    <property type="molecule type" value="Genomic_DNA"/>
</dbReference>
<feature type="domain" description="PABS" evidence="6">
    <location>
        <begin position="202"/>
        <end position="446"/>
    </location>
</feature>
<feature type="transmembrane region" description="Helical" evidence="5">
    <location>
        <begin position="173"/>
        <end position="193"/>
    </location>
</feature>
<reference evidence="7 8" key="1">
    <citation type="journal article" date="2016" name="Nat. Commun.">
        <title>Thousands of microbial genomes shed light on interconnected biogeochemical processes in an aquifer system.</title>
        <authorList>
            <person name="Anantharaman K."/>
            <person name="Brown C.T."/>
            <person name="Hug L.A."/>
            <person name="Sharon I."/>
            <person name="Castelle C.J."/>
            <person name="Probst A.J."/>
            <person name="Thomas B.C."/>
            <person name="Singh A."/>
            <person name="Wilkins M.J."/>
            <person name="Karaoz U."/>
            <person name="Brodie E.L."/>
            <person name="Williams K.H."/>
            <person name="Hubbard S.S."/>
            <person name="Banfield J.F."/>
        </authorList>
    </citation>
    <scope>NUCLEOTIDE SEQUENCE [LARGE SCALE GENOMIC DNA]</scope>
</reference>
<name>A0A1G2PW28_9BACT</name>
<dbReference type="PANTHER" id="PTHR43317:SF1">
    <property type="entry name" value="THERMOSPERMINE SYNTHASE ACAULIS5"/>
    <property type="match status" value="1"/>
</dbReference>
<accession>A0A1G2PW28</accession>
<comment type="caution">
    <text evidence="7">The sequence shown here is derived from an EMBL/GenBank/DDBJ whole genome shotgun (WGS) entry which is preliminary data.</text>
</comment>
<organism evidence="7 8">
    <name type="scientific">Candidatus Terrybacteria bacterium RIFCSPLOWO2_01_FULL_40_23</name>
    <dbReference type="NCBI Taxonomy" id="1802366"/>
    <lineage>
        <taxon>Bacteria</taxon>
        <taxon>Candidatus Terryibacteriota</taxon>
    </lineage>
</organism>
<dbReference type="SUPFAM" id="SSF53335">
    <property type="entry name" value="S-adenosyl-L-methionine-dependent methyltransferases"/>
    <property type="match status" value="1"/>
</dbReference>
<feature type="active site" description="Proton acceptor" evidence="4">
    <location>
        <position position="364"/>
    </location>
</feature>
<evidence type="ECO:0000256" key="2">
    <source>
        <dbReference type="ARBA" id="ARBA00022679"/>
    </source>
</evidence>
<dbReference type="NCBIfam" id="NF037959">
    <property type="entry name" value="MFS_SpdSyn"/>
    <property type="match status" value="1"/>
</dbReference>
<sequence length="505" mass="55704">MLNKIINLTVFFTGGAVLVLEVSATRTLSPHFGNTIFTVSSILSVVLGALAIGYLCGGKLADRSPHLSLFFGIIWLGGLTVLLMNITTKLFLDTWFSGLGNMLGPLLASLLLFFVPSLFLGMLSPFAIRLKSEQGQTQKIGSNSGEVFFFSTAGSIVGSLMTGFLFIPNVGVSRIILLTGLSLLIVGSAGLFFFKFNKRYLISIIVLSFILSGATLIFSERPLIAGEIYHAEGTYERIAVADNTPNFEGRRTLFLDKSASSVIFLSDGSPLATLYAKYLELGTLLEEEPENILVLGGGGYAIPRYAKQLFPRAEIDVVEIEPRLFELSKKYFYLNDTSKITNYVQDGRMFLANSQKKYDIIFIDVYSSFISIPSHMTTIEFFALVKEHLSDKGMLLANVIGSLDHSNNRFFTAKIKTFSSIFPNTRIFAISDPQSLEPQNFVFVATKKGENNYIEIAAKQSKSLFLSVVSSYEVERAKINLDKAILLTDDFSPIEYLVAPLVALY</sequence>
<dbReference type="GO" id="GO:0006596">
    <property type="term" value="P:polyamine biosynthetic process"/>
    <property type="evidence" value="ECO:0007669"/>
    <property type="project" value="UniProtKB-UniRule"/>
</dbReference>
<keyword evidence="5" id="KW-0472">Membrane</keyword>
<dbReference type="InterPro" id="IPR029063">
    <property type="entry name" value="SAM-dependent_MTases_sf"/>
</dbReference>
<keyword evidence="3 4" id="KW-0620">Polyamine biosynthesis</keyword>
<keyword evidence="2 4" id="KW-0808">Transferase</keyword>
<dbReference type="CDD" id="cd02440">
    <property type="entry name" value="AdoMet_MTases"/>
    <property type="match status" value="1"/>
</dbReference>
<dbReference type="GO" id="GO:0010487">
    <property type="term" value="F:thermospermine synthase activity"/>
    <property type="evidence" value="ECO:0007669"/>
    <property type="project" value="TreeGrafter"/>
</dbReference>
<dbReference type="SUPFAM" id="SSF103473">
    <property type="entry name" value="MFS general substrate transporter"/>
    <property type="match status" value="1"/>
</dbReference>
<evidence type="ECO:0000313" key="8">
    <source>
        <dbReference type="Proteomes" id="UP000176951"/>
    </source>
</evidence>
<feature type="transmembrane region" description="Helical" evidence="5">
    <location>
        <begin position="106"/>
        <end position="126"/>
    </location>
</feature>
<keyword evidence="5" id="KW-1133">Transmembrane helix</keyword>
<gene>
    <name evidence="7" type="ORF">A3A97_03880</name>
</gene>
<dbReference type="InterPro" id="IPR030374">
    <property type="entry name" value="PABS"/>
</dbReference>
<comment type="similarity">
    <text evidence="1">Belongs to the spermidine/spermine synthase family.</text>
</comment>
<feature type="transmembrane region" description="Helical" evidence="5">
    <location>
        <begin position="34"/>
        <end position="55"/>
    </location>
</feature>
<dbReference type="PANTHER" id="PTHR43317">
    <property type="entry name" value="THERMOSPERMINE SYNTHASE ACAULIS5"/>
    <property type="match status" value="1"/>
</dbReference>
<evidence type="ECO:0000313" key="7">
    <source>
        <dbReference type="EMBL" id="OHA52527.1"/>
    </source>
</evidence>
<dbReference type="Pfam" id="PF01564">
    <property type="entry name" value="Spermine_synth"/>
    <property type="match status" value="1"/>
</dbReference>
<dbReference type="PROSITE" id="PS51006">
    <property type="entry name" value="PABS_2"/>
    <property type="match status" value="1"/>
</dbReference>
<proteinExistence type="inferred from homology"/>
<dbReference type="InterPro" id="IPR036259">
    <property type="entry name" value="MFS_trans_sf"/>
</dbReference>